<dbReference type="GO" id="GO:0006952">
    <property type="term" value="P:defense response"/>
    <property type="evidence" value="ECO:0007669"/>
    <property type="project" value="InterPro"/>
</dbReference>
<gene>
    <name evidence="3" type="ORF">Taro_016067</name>
</gene>
<dbReference type="GO" id="GO:0009738">
    <property type="term" value="P:abscisic acid-activated signaling pathway"/>
    <property type="evidence" value="ECO:0007669"/>
    <property type="project" value="InterPro"/>
</dbReference>
<reference evidence="3" key="1">
    <citation type="submission" date="2017-07" db="EMBL/GenBank/DDBJ databases">
        <title>Taro Niue Genome Assembly and Annotation.</title>
        <authorList>
            <person name="Atibalentja N."/>
            <person name="Keating K."/>
            <person name="Fields C.J."/>
        </authorList>
    </citation>
    <scope>NUCLEOTIDE SEQUENCE</scope>
    <source>
        <strain evidence="3">Niue_2</strain>
        <tissue evidence="3">Leaf</tissue>
    </source>
</reference>
<dbReference type="GO" id="GO:0004864">
    <property type="term" value="F:protein phosphatase inhibitor activity"/>
    <property type="evidence" value="ECO:0007669"/>
    <property type="project" value="InterPro"/>
</dbReference>
<accession>A0A843URV3</accession>
<evidence type="ECO:0000313" key="3">
    <source>
        <dbReference type="EMBL" id="MQL83573.1"/>
    </source>
</evidence>
<dbReference type="PRINTS" id="PR00634">
    <property type="entry name" value="BETALLERGEN"/>
</dbReference>
<comment type="similarity">
    <text evidence="1">Belongs to the BetVI family.</text>
</comment>
<dbReference type="GO" id="GO:0005737">
    <property type="term" value="C:cytoplasm"/>
    <property type="evidence" value="ECO:0007669"/>
    <property type="project" value="TreeGrafter"/>
</dbReference>
<dbReference type="Gene3D" id="3.30.530.20">
    <property type="match status" value="1"/>
</dbReference>
<name>A0A843URV3_COLES</name>
<dbReference type="EMBL" id="NMUH01000704">
    <property type="protein sequence ID" value="MQL83573.1"/>
    <property type="molecule type" value="Genomic_DNA"/>
</dbReference>
<dbReference type="AlphaFoldDB" id="A0A843URV3"/>
<dbReference type="SUPFAM" id="SSF55961">
    <property type="entry name" value="Bet v1-like"/>
    <property type="match status" value="1"/>
</dbReference>
<keyword evidence="4" id="KW-1185">Reference proteome</keyword>
<dbReference type="FunFam" id="3.30.530.20:FF:000007">
    <property type="entry name" value="Major pollen allergen Bet v 1-A"/>
    <property type="match status" value="1"/>
</dbReference>
<dbReference type="OrthoDB" id="1500546at2759"/>
<dbReference type="Pfam" id="PF00407">
    <property type="entry name" value="Bet_v_1"/>
    <property type="match status" value="1"/>
</dbReference>
<evidence type="ECO:0000259" key="2">
    <source>
        <dbReference type="Pfam" id="PF00407"/>
    </source>
</evidence>
<dbReference type="Proteomes" id="UP000652761">
    <property type="component" value="Unassembled WGS sequence"/>
</dbReference>
<dbReference type="InterPro" id="IPR050279">
    <property type="entry name" value="Plant_def-hormone_signal"/>
</dbReference>
<dbReference type="InterPro" id="IPR023393">
    <property type="entry name" value="START-like_dom_sf"/>
</dbReference>
<evidence type="ECO:0000313" key="4">
    <source>
        <dbReference type="Proteomes" id="UP000652761"/>
    </source>
</evidence>
<dbReference type="PANTHER" id="PTHR31213:SF201">
    <property type="entry name" value="OS03G0300400 PROTEIN"/>
    <property type="match status" value="1"/>
</dbReference>
<dbReference type="InterPro" id="IPR000916">
    <property type="entry name" value="Bet_v_I/MLP"/>
</dbReference>
<dbReference type="PANTHER" id="PTHR31213">
    <property type="entry name" value="OS08G0374000 PROTEIN-RELATED"/>
    <property type="match status" value="1"/>
</dbReference>
<evidence type="ECO:0000256" key="1">
    <source>
        <dbReference type="ARBA" id="ARBA00009744"/>
    </source>
</evidence>
<dbReference type="GO" id="GO:0010427">
    <property type="term" value="F:abscisic acid binding"/>
    <property type="evidence" value="ECO:0007669"/>
    <property type="project" value="InterPro"/>
</dbReference>
<organism evidence="3 4">
    <name type="scientific">Colocasia esculenta</name>
    <name type="common">Wild taro</name>
    <name type="synonym">Arum esculentum</name>
    <dbReference type="NCBI Taxonomy" id="4460"/>
    <lineage>
        <taxon>Eukaryota</taxon>
        <taxon>Viridiplantae</taxon>
        <taxon>Streptophyta</taxon>
        <taxon>Embryophyta</taxon>
        <taxon>Tracheophyta</taxon>
        <taxon>Spermatophyta</taxon>
        <taxon>Magnoliopsida</taxon>
        <taxon>Liliopsida</taxon>
        <taxon>Araceae</taxon>
        <taxon>Aroideae</taxon>
        <taxon>Colocasieae</taxon>
        <taxon>Colocasia</taxon>
    </lineage>
</organism>
<dbReference type="GO" id="GO:0005634">
    <property type="term" value="C:nucleus"/>
    <property type="evidence" value="ECO:0007669"/>
    <property type="project" value="TreeGrafter"/>
</dbReference>
<sequence>MPIFTEEFTSKVAPSKLFQAGAVDSHNLIPKLMPEAVSSATLLVGDGGVGTVKLFKFTDVVPYDSLKERVELLDKENLEYTHSWIEGGLLGAKLQSATYNIKAHPGADGGSVIKITVDYQLKPGAELTEADINADKEESYGVFQAVEAYLLANPGAYPA</sequence>
<protein>
    <recommendedName>
        <fullName evidence="2">Bet v I/Major latex protein domain-containing protein</fullName>
    </recommendedName>
</protein>
<dbReference type="GO" id="GO:0038023">
    <property type="term" value="F:signaling receptor activity"/>
    <property type="evidence" value="ECO:0007669"/>
    <property type="project" value="InterPro"/>
</dbReference>
<proteinExistence type="inferred from homology"/>
<comment type="caution">
    <text evidence="3">The sequence shown here is derived from an EMBL/GenBank/DDBJ whole genome shotgun (WGS) entry which is preliminary data.</text>
</comment>
<dbReference type="InterPro" id="IPR024949">
    <property type="entry name" value="Bet_v_I_allergen"/>
</dbReference>
<feature type="domain" description="Bet v I/Major latex protein" evidence="2">
    <location>
        <begin position="5"/>
        <end position="153"/>
    </location>
</feature>
<dbReference type="CDD" id="cd07816">
    <property type="entry name" value="Bet_v1-like"/>
    <property type="match status" value="1"/>
</dbReference>